<dbReference type="Pfam" id="PF00531">
    <property type="entry name" value="Death"/>
    <property type="match status" value="1"/>
</dbReference>
<keyword evidence="11" id="KW-1185">Reference proteome</keyword>
<evidence type="ECO:0000256" key="3">
    <source>
        <dbReference type="ARBA" id="ARBA00022490"/>
    </source>
</evidence>
<feature type="coiled-coil region" evidence="7">
    <location>
        <begin position="81"/>
        <end position="135"/>
    </location>
</feature>
<evidence type="ECO:0000256" key="6">
    <source>
        <dbReference type="ARBA" id="ARBA00023242"/>
    </source>
</evidence>
<dbReference type="GO" id="GO:0007165">
    <property type="term" value="P:signal transduction"/>
    <property type="evidence" value="ECO:0007669"/>
    <property type="project" value="InterPro"/>
</dbReference>
<dbReference type="Proteomes" id="UP000600918">
    <property type="component" value="Unassembled WGS sequence"/>
</dbReference>
<gene>
    <name evidence="10" type="ORF">H0235_014261</name>
</gene>
<evidence type="ECO:0000256" key="4">
    <source>
        <dbReference type="ARBA" id="ARBA00022884"/>
    </source>
</evidence>
<sequence length="526" mass="61562">MDVYEKSLNILDCAPTATIEEVKKAYRKKALLCHPDKHPNNPHATELFHEISKALEILTDLSARDAYEKVLTARHQSKLRTKELSAKRKKFKEDLEAREEAYKNISSNKRSLTEEEKLMAEIDRLQKEGSKLLEEEITRMRKEIWELHNLPQKQTDTNANYRIKIKWKAAGDDSQNGGYNYDTLYRILYKHGDIVALVLSSVKNGRAMVEYKNKESAQRAVRIEFGFARNPLTLEGLWEKEQISNFPRETFYKSQNVPNVEKKMSDEDFATYEAFHCHNISTIVILFAAMRSEFPPHIAGIPYITTEVLEEIKSEYYYQIGSKRKISGIKDLEELIKLLEKYTIISYDDIKPLYFISSYVKPNLLIRLERYESDYNQAILSKHPCQSYNMYKNNNDQGQETFDQMRLPNSLKESSYKSVLSETAEQFSKASYDQELKLKQIVLLKINEQLGRSWKNICRLLGLKECELNEIENKNLSIKEQSYQALRICILQNNSDWKINLLHALEKGRRKDIRENVEKILLNNKI</sequence>
<evidence type="ECO:0000259" key="9">
    <source>
        <dbReference type="PROSITE" id="PS50076"/>
    </source>
</evidence>
<proteinExistence type="predicted"/>
<evidence type="ECO:0000256" key="2">
    <source>
        <dbReference type="ARBA" id="ARBA00004496"/>
    </source>
</evidence>
<dbReference type="EMBL" id="JACSDY010000015">
    <property type="protein sequence ID" value="KAF7406605.1"/>
    <property type="molecule type" value="Genomic_DNA"/>
</dbReference>
<dbReference type="AlphaFoldDB" id="A0A834NDZ8"/>
<dbReference type="GO" id="GO:0000390">
    <property type="term" value="P:spliceosomal complex disassembly"/>
    <property type="evidence" value="ECO:0007669"/>
    <property type="project" value="TreeGrafter"/>
</dbReference>
<dbReference type="InterPro" id="IPR011029">
    <property type="entry name" value="DEATH-like_dom_sf"/>
</dbReference>
<dbReference type="PANTHER" id="PTHR44313:SF1">
    <property type="entry name" value="DNAJ HOMOLOG SUBFAMILY C MEMBER 17"/>
    <property type="match status" value="1"/>
</dbReference>
<dbReference type="InterPro" id="IPR052094">
    <property type="entry name" value="Pre-mRNA-splicing_ERAD"/>
</dbReference>
<keyword evidence="7" id="KW-0175">Coiled coil</keyword>
<dbReference type="SMART" id="SM00271">
    <property type="entry name" value="DnaJ"/>
    <property type="match status" value="1"/>
</dbReference>
<comment type="caution">
    <text evidence="10">The sequence shown here is derived from an EMBL/GenBank/DDBJ whole genome shotgun (WGS) entry which is preliminary data.</text>
</comment>
<dbReference type="Gene3D" id="1.10.287.110">
    <property type="entry name" value="DnaJ domain"/>
    <property type="match status" value="1"/>
</dbReference>
<dbReference type="SUPFAM" id="SSF54928">
    <property type="entry name" value="RNA-binding domain, RBD"/>
    <property type="match status" value="1"/>
</dbReference>
<dbReference type="PANTHER" id="PTHR44313">
    <property type="entry name" value="DNAJ HOMOLOG SUBFAMILY C MEMBER 17"/>
    <property type="match status" value="1"/>
</dbReference>
<dbReference type="GO" id="GO:0005681">
    <property type="term" value="C:spliceosomal complex"/>
    <property type="evidence" value="ECO:0007669"/>
    <property type="project" value="TreeGrafter"/>
</dbReference>
<dbReference type="CDD" id="cd06257">
    <property type="entry name" value="DnaJ"/>
    <property type="match status" value="1"/>
</dbReference>
<evidence type="ECO:0000256" key="7">
    <source>
        <dbReference type="SAM" id="Coils"/>
    </source>
</evidence>
<dbReference type="CDD" id="cd01670">
    <property type="entry name" value="Death"/>
    <property type="match status" value="1"/>
</dbReference>
<evidence type="ECO:0000256" key="5">
    <source>
        <dbReference type="ARBA" id="ARBA00023186"/>
    </source>
</evidence>
<dbReference type="PRINTS" id="PR00625">
    <property type="entry name" value="JDOMAIN"/>
</dbReference>
<reference evidence="10" key="1">
    <citation type="journal article" date="2020" name="G3 (Bethesda)">
        <title>High-Quality Assemblies for Three Invasive Social Wasps from the &lt;i&gt;Vespula&lt;/i&gt; Genus.</title>
        <authorList>
            <person name="Harrop T.W.R."/>
            <person name="Guhlin J."/>
            <person name="McLaughlin G.M."/>
            <person name="Permina E."/>
            <person name="Stockwell P."/>
            <person name="Gilligan J."/>
            <person name="Le Lec M.F."/>
            <person name="Gruber M.A.M."/>
            <person name="Quinn O."/>
            <person name="Lovegrove M."/>
            <person name="Duncan E.J."/>
            <person name="Remnant E.J."/>
            <person name="Van Eeckhoven J."/>
            <person name="Graham B."/>
            <person name="Knapp R.A."/>
            <person name="Langford K.W."/>
            <person name="Kronenberg Z."/>
            <person name="Press M.O."/>
            <person name="Eacker S.M."/>
            <person name="Wilson-Rankin E.E."/>
            <person name="Purcell J."/>
            <person name="Lester P.J."/>
            <person name="Dearden P.K."/>
        </authorList>
    </citation>
    <scope>NUCLEOTIDE SEQUENCE</scope>
    <source>
        <strain evidence="10">Volc-1</strain>
    </source>
</reference>
<dbReference type="InterPro" id="IPR001623">
    <property type="entry name" value="DnaJ_domain"/>
</dbReference>
<dbReference type="InterPro" id="IPR000488">
    <property type="entry name" value="Death_dom"/>
</dbReference>
<dbReference type="InterPro" id="IPR035979">
    <property type="entry name" value="RBD_domain_sf"/>
</dbReference>
<evidence type="ECO:0000259" key="8">
    <source>
        <dbReference type="PROSITE" id="PS50017"/>
    </source>
</evidence>
<dbReference type="SUPFAM" id="SSF47986">
    <property type="entry name" value="DEATH domain"/>
    <property type="match status" value="1"/>
</dbReference>
<comment type="subcellular location">
    <subcellularLocation>
        <location evidence="2">Cytoplasm</location>
    </subcellularLocation>
    <subcellularLocation>
        <location evidence="1">Nucleus</location>
    </subcellularLocation>
</comment>
<organism evidence="10 11">
    <name type="scientific">Vespula pensylvanica</name>
    <name type="common">Western yellow jacket</name>
    <name type="synonym">Wasp</name>
    <dbReference type="NCBI Taxonomy" id="30213"/>
    <lineage>
        <taxon>Eukaryota</taxon>
        <taxon>Metazoa</taxon>
        <taxon>Ecdysozoa</taxon>
        <taxon>Arthropoda</taxon>
        <taxon>Hexapoda</taxon>
        <taxon>Insecta</taxon>
        <taxon>Pterygota</taxon>
        <taxon>Neoptera</taxon>
        <taxon>Endopterygota</taxon>
        <taxon>Hymenoptera</taxon>
        <taxon>Apocrita</taxon>
        <taxon>Aculeata</taxon>
        <taxon>Vespoidea</taxon>
        <taxon>Vespidae</taxon>
        <taxon>Vespinae</taxon>
        <taxon>Vespula</taxon>
    </lineage>
</organism>
<evidence type="ECO:0000313" key="11">
    <source>
        <dbReference type="Proteomes" id="UP000600918"/>
    </source>
</evidence>
<keyword evidence="3" id="KW-0963">Cytoplasm</keyword>
<dbReference type="Pfam" id="PF00226">
    <property type="entry name" value="DnaJ"/>
    <property type="match status" value="1"/>
</dbReference>
<name>A0A834NDZ8_VESPE</name>
<keyword evidence="5" id="KW-0143">Chaperone</keyword>
<dbReference type="InterPro" id="IPR034254">
    <property type="entry name" value="DNAJC17_RRM"/>
</dbReference>
<keyword evidence="4" id="KW-0694">RNA-binding</keyword>
<dbReference type="Gene3D" id="1.10.533.10">
    <property type="entry name" value="Death Domain, Fas"/>
    <property type="match status" value="1"/>
</dbReference>
<feature type="domain" description="J" evidence="9">
    <location>
        <begin position="6"/>
        <end position="71"/>
    </location>
</feature>
<evidence type="ECO:0000313" key="10">
    <source>
        <dbReference type="EMBL" id="KAF7406605.1"/>
    </source>
</evidence>
<keyword evidence="6" id="KW-0539">Nucleus</keyword>
<dbReference type="InterPro" id="IPR000504">
    <property type="entry name" value="RRM_dom"/>
</dbReference>
<dbReference type="PROSITE" id="PS50017">
    <property type="entry name" value="DEATH_DOMAIN"/>
    <property type="match status" value="1"/>
</dbReference>
<dbReference type="CDD" id="cd12429">
    <property type="entry name" value="RRM_DNAJC17"/>
    <property type="match status" value="1"/>
</dbReference>
<dbReference type="Gene3D" id="3.30.70.330">
    <property type="match status" value="1"/>
</dbReference>
<feature type="domain" description="Death" evidence="8">
    <location>
        <begin position="439"/>
        <end position="521"/>
    </location>
</feature>
<dbReference type="PROSITE" id="PS50076">
    <property type="entry name" value="DNAJ_2"/>
    <property type="match status" value="1"/>
</dbReference>
<protein>
    <submittedName>
        <fullName evidence="10">Uncharacterized protein</fullName>
    </submittedName>
</protein>
<dbReference type="GO" id="GO:0003723">
    <property type="term" value="F:RNA binding"/>
    <property type="evidence" value="ECO:0007669"/>
    <property type="project" value="UniProtKB-KW"/>
</dbReference>
<dbReference type="InterPro" id="IPR012677">
    <property type="entry name" value="Nucleotide-bd_a/b_plait_sf"/>
</dbReference>
<dbReference type="Pfam" id="PF00076">
    <property type="entry name" value="RRM_1"/>
    <property type="match status" value="1"/>
</dbReference>
<dbReference type="GO" id="GO:0005737">
    <property type="term" value="C:cytoplasm"/>
    <property type="evidence" value="ECO:0007669"/>
    <property type="project" value="UniProtKB-SubCell"/>
</dbReference>
<evidence type="ECO:0000256" key="1">
    <source>
        <dbReference type="ARBA" id="ARBA00004123"/>
    </source>
</evidence>
<dbReference type="InterPro" id="IPR036869">
    <property type="entry name" value="J_dom_sf"/>
</dbReference>
<dbReference type="SUPFAM" id="SSF46565">
    <property type="entry name" value="Chaperone J-domain"/>
    <property type="match status" value="1"/>
</dbReference>
<accession>A0A834NDZ8</accession>